<comment type="caution">
    <text evidence="1">The sequence shown here is derived from an EMBL/GenBank/DDBJ whole genome shotgun (WGS) entry which is preliminary data.</text>
</comment>
<accession>A0A0L0WAK1</accession>
<dbReference type="RefSeq" id="WP_050355071.1">
    <property type="nucleotide sequence ID" value="NZ_LGSS01000006.1"/>
</dbReference>
<evidence type="ECO:0000313" key="2">
    <source>
        <dbReference type="Proteomes" id="UP000037267"/>
    </source>
</evidence>
<name>A0A0L0WAK1_GOTPU</name>
<protein>
    <submittedName>
        <fullName evidence="1">Phage major capsid protein E</fullName>
    </submittedName>
</protein>
<dbReference type="Gene3D" id="3.15.30.10">
    <property type="entry name" value="putative capsid protein of prophage domain like"/>
    <property type="match status" value="1"/>
</dbReference>
<dbReference type="AlphaFoldDB" id="A0A0L0WAK1"/>
<organism evidence="1 2">
    <name type="scientific">Gottschalkia purinilytica</name>
    <name type="common">Clostridium purinilyticum</name>
    <dbReference type="NCBI Taxonomy" id="1503"/>
    <lineage>
        <taxon>Bacteria</taxon>
        <taxon>Bacillati</taxon>
        <taxon>Bacillota</taxon>
        <taxon>Tissierellia</taxon>
        <taxon>Tissierellales</taxon>
        <taxon>Gottschalkiaceae</taxon>
        <taxon>Gottschalkia</taxon>
    </lineage>
</organism>
<dbReference type="OrthoDB" id="57984at2"/>
<dbReference type="EMBL" id="LGSS01000006">
    <property type="protein sequence ID" value="KNF08549.1"/>
    <property type="molecule type" value="Genomic_DNA"/>
</dbReference>
<dbReference type="Proteomes" id="UP000037267">
    <property type="component" value="Unassembled WGS sequence"/>
</dbReference>
<sequence length="338" mass="38272">MNIYNTRTMLEAIEQSKRPFSFLKDTFFPNIETSVSEQIDVDFKKGKREMAPYVSPRVGGKVLKRQGFVTKTYKVPKVAPERLLTVDDVTKRGLGENIYSPKSPDERAVELLAKDIDELDDSIVRREEWSCREVMFNGKLIMKGEGIEQEVDYNFTNNITLTGTDKWNDPASDPIQDLKSARRQIIQKTGVAPNIVVLSSDASDAFLANEKVQEYFDKRNIMIGTMEPSIKDGAVTFIGYINMLGMELYSYDEWFEDDEGNEQPIIPSGKVLVATRGVNRMAYGAVTQIEQGQHVTYEATRVPKVWDDENNDIKNIRVSSRPLPIPADVDGWAVLNVL</sequence>
<proteinExistence type="predicted"/>
<evidence type="ECO:0000313" key="1">
    <source>
        <dbReference type="EMBL" id="KNF08549.1"/>
    </source>
</evidence>
<gene>
    <name evidence="1" type="ORF">CLPU_6c00350</name>
</gene>
<dbReference type="Gene3D" id="3.30.1930.10">
    <property type="entry name" value="capsid protein of prophage domain"/>
    <property type="match status" value="1"/>
</dbReference>
<reference evidence="2" key="1">
    <citation type="submission" date="2015-07" db="EMBL/GenBank/DDBJ databases">
        <title>Draft genome sequence of the purine-degrading Gottschalkia purinilyticum DSM 1384 (formerly Clostridium purinilyticum).</title>
        <authorList>
            <person name="Poehlein A."/>
            <person name="Schiel-Bengelsdorf B."/>
            <person name="Bengelsdorf F.R."/>
            <person name="Daniel R."/>
            <person name="Duerre P."/>
        </authorList>
    </citation>
    <scope>NUCLEOTIDE SEQUENCE [LARGE SCALE GENOMIC DNA]</scope>
    <source>
        <strain evidence="2">DSM 1384</strain>
    </source>
</reference>
<dbReference type="Pfam" id="PF03864">
    <property type="entry name" value="Phage_cap_E"/>
    <property type="match status" value="1"/>
</dbReference>
<dbReference type="InterPro" id="IPR005564">
    <property type="entry name" value="Major_capsid_GpE"/>
</dbReference>
<dbReference type="STRING" id="1503.CLPU_6c00350"/>
<keyword evidence="2" id="KW-1185">Reference proteome</keyword>